<dbReference type="Proteomes" id="UP000622533">
    <property type="component" value="Unassembled WGS sequence"/>
</dbReference>
<gene>
    <name evidence="2" type="ORF">IQ276_38450</name>
</gene>
<dbReference type="Pfam" id="PF13592">
    <property type="entry name" value="HTH_33"/>
    <property type="match status" value="1"/>
</dbReference>
<evidence type="ECO:0000313" key="2">
    <source>
        <dbReference type="EMBL" id="MBE9028088.1"/>
    </source>
</evidence>
<dbReference type="EMBL" id="JADEXS010001260">
    <property type="protein sequence ID" value="MBE9028088.1"/>
    <property type="molecule type" value="Genomic_DNA"/>
</dbReference>
<organism evidence="2 3">
    <name type="scientific">Desmonostoc muscorum LEGE 12446</name>
    <dbReference type="NCBI Taxonomy" id="1828758"/>
    <lineage>
        <taxon>Bacteria</taxon>
        <taxon>Bacillati</taxon>
        <taxon>Cyanobacteriota</taxon>
        <taxon>Cyanophyceae</taxon>
        <taxon>Nostocales</taxon>
        <taxon>Nostocaceae</taxon>
        <taxon>Desmonostoc</taxon>
    </lineage>
</organism>
<proteinExistence type="predicted"/>
<keyword evidence="3" id="KW-1185">Reference proteome</keyword>
<name>A0A8J7A3J9_DESMC</name>
<dbReference type="SUPFAM" id="SSF46689">
    <property type="entry name" value="Homeodomain-like"/>
    <property type="match status" value="1"/>
</dbReference>
<evidence type="ECO:0000259" key="1">
    <source>
        <dbReference type="Pfam" id="PF13592"/>
    </source>
</evidence>
<protein>
    <submittedName>
        <fullName evidence="2">Transposase</fullName>
    </submittedName>
</protein>
<feature type="domain" description="Winged helix-turn helix" evidence="1">
    <location>
        <begin position="110"/>
        <end position="163"/>
    </location>
</feature>
<sequence length="166" mass="19309">MAQVTQAFPHLDLETVKQRVKLAQSHWERQKWLVIYNAIADPRTAAEIALHVGVSKGFVRKIIQQYNRQGEVGSSTPGKGGRHNCYLSWEQEKELIDSFKEKARRGQVATAMQIKLAYEKEYGFPVHKTTIYRLLERHQWRKIVPRPTHPKKDPNAVDEFKKTFLS</sequence>
<dbReference type="RefSeq" id="WP_193926082.1">
    <property type="nucleotide sequence ID" value="NZ_JADEXS020000002.1"/>
</dbReference>
<reference evidence="2" key="1">
    <citation type="submission" date="2020-10" db="EMBL/GenBank/DDBJ databases">
        <authorList>
            <person name="Castelo-Branco R."/>
            <person name="Eusebio N."/>
            <person name="Adriana R."/>
            <person name="Vieira A."/>
            <person name="Brugerolle De Fraissinette N."/>
            <person name="Rezende De Castro R."/>
            <person name="Schneider M.P."/>
            <person name="Vasconcelos V."/>
            <person name="Leao P.N."/>
        </authorList>
    </citation>
    <scope>NUCLEOTIDE SEQUENCE</scope>
    <source>
        <strain evidence="2">LEGE 12446</strain>
    </source>
</reference>
<evidence type="ECO:0000313" key="3">
    <source>
        <dbReference type="Proteomes" id="UP000622533"/>
    </source>
</evidence>
<comment type="caution">
    <text evidence="2">The sequence shown here is derived from an EMBL/GenBank/DDBJ whole genome shotgun (WGS) entry which is preliminary data.</text>
</comment>
<dbReference type="AlphaFoldDB" id="A0A8J7A3J9"/>
<accession>A0A8J7A3J9</accession>
<dbReference type="InterPro" id="IPR025959">
    <property type="entry name" value="Winged_HTH_dom"/>
</dbReference>
<dbReference type="InterPro" id="IPR009057">
    <property type="entry name" value="Homeodomain-like_sf"/>
</dbReference>